<organism evidence="3">
    <name type="scientific">Zea mays</name>
    <name type="common">Maize</name>
    <dbReference type="NCBI Taxonomy" id="4577"/>
    <lineage>
        <taxon>Eukaryota</taxon>
        <taxon>Viridiplantae</taxon>
        <taxon>Streptophyta</taxon>
        <taxon>Embryophyta</taxon>
        <taxon>Tracheophyta</taxon>
        <taxon>Spermatophyta</taxon>
        <taxon>Magnoliopsida</taxon>
        <taxon>Liliopsida</taxon>
        <taxon>Poales</taxon>
        <taxon>Poaceae</taxon>
        <taxon>PACMAD clade</taxon>
        <taxon>Panicoideae</taxon>
        <taxon>Andropogonodae</taxon>
        <taxon>Andropogoneae</taxon>
        <taxon>Tripsacinae</taxon>
        <taxon>Zea</taxon>
    </lineage>
</organism>
<evidence type="ECO:0000259" key="2">
    <source>
        <dbReference type="Pfam" id="PF00248"/>
    </source>
</evidence>
<reference evidence="3" key="1">
    <citation type="submission" date="2015-12" db="EMBL/GenBank/DDBJ databases">
        <title>Update maize B73 reference genome by single molecule sequencing technologies.</title>
        <authorList>
            <consortium name="Maize Genome Sequencing Project"/>
            <person name="Ware D."/>
        </authorList>
    </citation>
    <scope>NUCLEOTIDE SEQUENCE [LARGE SCALE GENOMIC DNA]</scope>
    <source>
        <tissue evidence="3">Seedling</tissue>
    </source>
</reference>
<dbReference type="FunCoup" id="A0A1D6KXU0">
    <property type="interactions" value="1309"/>
</dbReference>
<proteinExistence type="predicted"/>
<dbReference type="InParanoid" id="A0A1D6KXU0"/>
<dbReference type="Gene3D" id="3.20.20.100">
    <property type="entry name" value="NADP-dependent oxidoreductase domain"/>
    <property type="match status" value="2"/>
</dbReference>
<name>A0A1D6KXU0_MAIZE</name>
<dbReference type="CDD" id="cd19094">
    <property type="entry name" value="AKR_Tas-like"/>
    <property type="match status" value="1"/>
</dbReference>
<dbReference type="STRING" id="4577.A0A1D6KXU0"/>
<dbReference type="InterPro" id="IPR023210">
    <property type="entry name" value="NADP_OxRdtase_dom"/>
</dbReference>
<dbReference type="ExpressionAtlas" id="A0A1D6KXU0">
    <property type="expression patterns" value="baseline and differential"/>
</dbReference>
<dbReference type="Pfam" id="PF00248">
    <property type="entry name" value="Aldo_ket_red"/>
    <property type="match status" value="1"/>
</dbReference>
<evidence type="ECO:0000256" key="1">
    <source>
        <dbReference type="ARBA" id="ARBA00023002"/>
    </source>
</evidence>
<accession>A0A1D6KXU0</accession>
<gene>
    <name evidence="3" type="ORF">ZEAMMB73_Zm00001d033338</name>
</gene>
<dbReference type="SUPFAM" id="SSF51430">
    <property type="entry name" value="NAD(P)-linked oxidoreductase"/>
    <property type="match status" value="1"/>
</dbReference>
<dbReference type="InterPro" id="IPR050523">
    <property type="entry name" value="AKR_Detox_Biosynth"/>
</dbReference>
<dbReference type="IntAct" id="A0A1D6KXU0">
    <property type="interactions" value="1"/>
</dbReference>
<dbReference type="PANTHER" id="PTHR43364:SF4">
    <property type="entry name" value="NAD(P)-LINKED OXIDOREDUCTASE SUPERFAMILY PROTEIN"/>
    <property type="match status" value="1"/>
</dbReference>
<sequence>MQQMAMPSFAVTSPPSHGTTLWAPHARRPQRLHKRHVRSQVRAVAQAQLQYQKLGDSDLLISEVTLGTMTFGEQNTEKEAHDIIAYSFDQGVNILDTAEIYPVPMNKETQGRTDLYIGRWMQSKPRDKIILATKVAGYSERSTFLRDNAKVVRVDAANIKESIEKSLKRLSTDYIDLLQIHWSVSDCSTCIVICLTKTIFRFTFLLSEDSGLEAEGVFFYSMLHIRYLFAIQLNQISILGSKVILYVCRPDRYVALFGEFSYNPTKWRPSIPFEEQLKALQELVDEGKVRYIGVSNETSYGVMEFVHAAKAQGLPKIVSIQNSYSLLVRCRFEVDLVEVCHPNNCNVGLLAYSPLAGGVLTGKYLDANADISKSRLNLFPGYMARYNDSLAKEATLEYVKLAKKHGLTPVQLALGFVRDRPFTASSIIGATTMEQVKENIDAFTSTPRPLPQEVLDGIEDLFKRYKDPAIL</sequence>
<feature type="domain" description="NADP-dependent oxidoreductase" evidence="2">
    <location>
        <begin position="64"/>
        <end position="458"/>
    </location>
</feature>
<dbReference type="EMBL" id="CM007647">
    <property type="protein sequence ID" value="ONM07262.1"/>
    <property type="molecule type" value="Genomic_DNA"/>
</dbReference>
<protein>
    <submittedName>
        <fullName evidence="3">NAD(P)-linked oxidoreductase superfamily protein</fullName>
    </submittedName>
</protein>
<evidence type="ECO:0000313" key="3">
    <source>
        <dbReference type="EMBL" id="ONM07262.1"/>
    </source>
</evidence>
<dbReference type="AlphaFoldDB" id="A0A1D6KXU0"/>
<dbReference type="InterPro" id="IPR036812">
    <property type="entry name" value="NAD(P)_OxRdtase_dom_sf"/>
</dbReference>
<dbReference type="PANTHER" id="PTHR43364">
    <property type="entry name" value="NADH-SPECIFIC METHYLGLYOXAL REDUCTASE-RELATED"/>
    <property type="match status" value="1"/>
</dbReference>
<keyword evidence="1" id="KW-0560">Oxidoreductase</keyword>
<dbReference type="SMR" id="A0A1D6KXU0"/>
<dbReference type="GO" id="GO:0016491">
    <property type="term" value="F:oxidoreductase activity"/>
    <property type="evidence" value="ECO:0007669"/>
    <property type="project" value="UniProtKB-KW"/>
</dbReference>